<sequence>MVKRRLTSLGRLRYILVDPSQMRKTEAVNISLDVSTDEDPTLTLTLKGLNH</sequence>
<dbReference type="Proteomes" id="UP000053237">
    <property type="component" value="Unassembled WGS sequence"/>
</dbReference>
<dbReference type="EMBL" id="CAIX01001864">
    <property type="protein sequence ID" value="CCI11749.1"/>
    <property type="molecule type" value="Genomic_DNA"/>
</dbReference>
<protein>
    <submittedName>
        <fullName evidence="1">Uncharacterized protein</fullName>
    </submittedName>
</protein>
<gene>
    <name evidence="1" type="ORF">BN9_134160</name>
</gene>
<accession>A0A024FYK2</accession>
<proteinExistence type="predicted"/>
<keyword evidence="2" id="KW-1185">Reference proteome</keyword>
<evidence type="ECO:0000313" key="1">
    <source>
        <dbReference type="EMBL" id="CCI11749.1"/>
    </source>
</evidence>
<evidence type="ECO:0000313" key="2">
    <source>
        <dbReference type="Proteomes" id="UP000053237"/>
    </source>
</evidence>
<dbReference type="InParanoid" id="A0A024FYK2"/>
<dbReference type="AlphaFoldDB" id="A0A024FYK2"/>
<reference evidence="1 2" key="1">
    <citation type="submission" date="2012-05" db="EMBL/GenBank/DDBJ databases">
        <title>Recombination and specialization in a pathogen metapopulation.</title>
        <authorList>
            <person name="Gardiner A."/>
            <person name="Kemen E."/>
            <person name="Schultz-Larsen T."/>
            <person name="MacLean D."/>
            <person name="Van Oosterhout C."/>
            <person name="Jones J.D.G."/>
        </authorList>
    </citation>
    <scope>NUCLEOTIDE SEQUENCE [LARGE SCALE GENOMIC DNA]</scope>
    <source>
        <strain evidence="1 2">Ac Nc2</strain>
    </source>
</reference>
<name>A0A024FYK2_9STRA</name>
<organism evidence="1 2">
    <name type="scientific">Albugo candida</name>
    <dbReference type="NCBI Taxonomy" id="65357"/>
    <lineage>
        <taxon>Eukaryota</taxon>
        <taxon>Sar</taxon>
        <taxon>Stramenopiles</taxon>
        <taxon>Oomycota</taxon>
        <taxon>Peronosporomycetes</taxon>
        <taxon>Albuginales</taxon>
        <taxon>Albuginaceae</taxon>
        <taxon>Albugo</taxon>
    </lineage>
</organism>
<comment type="caution">
    <text evidence="1">The sequence shown here is derived from an EMBL/GenBank/DDBJ whole genome shotgun (WGS) entry which is preliminary data.</text>
</comment>